<accession>A0ABV5ZZL3</accession>
<dbReference type="EMBL" id="JBHLZU010000014">
    <property type="protein sequence ID" value="MFB9905638.1"/>
    <property type="molecule type" value="Genomic_DNA"/>
</dbReference>
<dbReference type="Gene3D" id="3.40.50.10140">
    <property type="entry name" value="Toll/interleukin-1 receptor homology (TIR) domain"/>
    <property type="match status" value="1"/>
</dbReference>
<gene>
    <name evidence="2" type="ORF">ACFFQA_17025</name>
</gene>
<keyword evidence="3" id="KW-1185">Reference proteome</keyword>
<reference evidence="2 3" key="1">
    <citation type="submission" date="2024-09" db="EMBL/GenBank/DDBJ databases">
        <authorList>
            <person name="Sun Q."/>
            <person name="Mori K."/>
        </authorList>
    </citation>
    <scope>NUCLEOTIDE SEQUENCE [LARGE SCALE GENOMIC DNA]</scope>
    <source>
        <strain evidence="2 3">TBRC 7907</strain>
    </source>
</reference>
<evidence type="ECO:0000313" key="3">
    <source>
        <dbReference type="Proteomes" id="UP001589693"/>
    </source>
</evidence>
<evidence type="ECO:0000313" key="2">
    <source>
        <dbReference type="EMBL" id="MFB9905638.1"/>
    </source>
</evidence>
<organism evidence="2 3">
    <name type="scientific">Allokutzneria oryzae</name>
    <dbReference type="NCBI Taxonomy" id="1378989"/>
    <lineage>
        <taxon>Bacteria</taxon>
        <taxon>Bacillati</taxon>
        <taxon>Actinomycetota</taxon>
        <taxon>Actinomycetes</taxon>
        <taxon>Pseudonocardiales</taxon>
        <taxon>Pseudonocardiaceae</taxon>
        <taxon>Allokutzneria</taxon>
    </lineage>
</organism>
<dbReference type="Proteomes" id="UP001589693">
    <property type="component" value="Unassembled WGS sequence"/>
</dbReference>
<name>A0ABV5ZZL3_9PSEU</name>
<sequence length="148" mass="16751">MAGKVDFFISFAEQDAEWASWISYVLEEAGYRTLNQRQDMRPGHNFVHQIQQGTLADRTIMVLSPDYFDRPFPESEWGAAYSQDPVGVRRKLVPVRVRPCAPPGLLAQIVYIDLVGLTRDEAHARLLDGLMRARPRPTEEPRFPGGPG</sequence>
<dbReference type="InterPro" id="IPR035897">
    <property type="entry name" value="Toll_tir_struct_dom_sf"/>
</dbReference>
<protein>
    <submittedName>
        <fullName evidence="2">Toll/interleukin-1 receptor domain-containing protein</fullName>
    </submittedName>
</protein>
<dbReference type="RefSeq" id="WP_377852941.1">
    <property type="nucleotide sequence ID" value="NZ_JBHLZU010000014.1"/>
</dbReference>
<feature type="domain" description="TIR" evidence="1">
    <location>
        <begin position="7"/>
        <end position="126"/>
    </location>
</feature>
<evidence type="ECO:0000259" key="1">
    <source>
        <dbReference type="Pfam" id="PF13676"/>
    </source>
</evidence>
<comment type="caution">
    <text evidence="2">The sequence shown here is derived from an EMBL/GenBank/DDBJ whole genome shotgun (WGS) entry which is preliminary data.</text>
</comment>
<proteinExistence type="predicted"/>
<keyword evidence="2" id="KW-0675">Receptor</keyword>
<dbReference type="Pfam" id="PF13676">
    <property type="entry name" value="TIR_2"/>
    <property type="match status" value="1"/>
</dbReference>
<dbReference type="InterPro" id="IPR000157">
    <property type="entry name" value="TIR_dom"/>
</dbReference>
<dbReference type="SUPFAM" id="SSF52200">
    <property type="entry name" value="Toll/Interleukin receptor TIR domain"/>
    <property type="match status" value="1"/>
</dbReference>